<evidence type="ECO:0000256" key="7">
    <source>
        <dbReference type="SAM" id="Phobius"/>
    </source>
</evidence>
<keyword evidence="5 7" id="KW-1133">Transmembrane helix</keyword>
<evidence type="ECO:0000256" key="2">
    <source>
        <dbReference type="ARBA" id="ARBA00005779"/>
    </source>
</evidence>
<dbReference type="RefSeq" id="WP_073822544.1">
    <property type="nucleotide sequence ID" value="NZ_JAUNKL010000008.1"/>
</dbReference>
<evidence type="ECO:0000256" key="4">
    <source>
        <dbReference type="ARBA" id="ARBA00022692"/>
    </source>
</evidence>
<feature type="transmembrane region" description="Helical" evidence="7">
    <location>
        <begin position="12"/>
        <end position="36"/>
    </location>
</feature>
<keyword evidence="4 7" id="KW-0812">Transmembrane</keyword>
<protein>
    <submittedName>
        <fullName evidence="8">Sodium:proline symporter</fullName>
    </submittedName>
</protein>
<dbReference type="AlphaFoldDB" id="A0A1Q5PZD4"/>
<reference evidence="9" key="1">
    <citation type="submission" date="2016-12" db="EMBL/GenBank/DDBJ databases">
        <authorList>
            <person name="Meng X."/>
        </authorList>
    </citation>
    <scope>NUCLEOTIDE SEQUENCE [LARGE SCALE GENOMIC DNA]</scope>
    <source>
        <strain evidence="9">DSM 20732</strain>
    </source>
</reference>
<keyword evidence="6 7" id="KW-0472">Membrane</keyword>
<name>A0A1Q5PZD4_9ACTO</name>
<sequence>MHAALKMTELAWQPVASTIGFAFLGLVLLVLFAIILNFGFKLDLRRELVEDHNTGLGVAVAGVAIAIAIIIAGTILS</sequence>
<proteinExistence type="inferred from homology"/>
<evidence type="ECO:0000256" key="6">
    <source>
        <dbReference type="ARBA" id="ARBA00023136"/>
    </source>
</evidence>
<accession>A0A1Q5PZD4</accession>
<keyword evidence="9" id="KW-1185">Reference proteome</keyword>
<comment type="caution">
    <text evidence="8">The sequence shown here is derived from an EMBL/GenBank/DDBJ whole genome shotgun (WGS) entry which is preliminary data.</text>
</comment>
<dbReference type="InterPro" id="IPR007140">
    <property type="entry name" value="DUF350"/>
</dbReference>
<dbReference type="EMBL" id="MQVS01000001">
    <property type="protein sequence ID" value="OKL52789.1"/>
    <property type="molecule type" value="Genomic_DNA"/>
</dbReference>
<feature type="transmembrane region" description="Helical" evidence="7">
    <location>
        <begin position="56"/>
        <end position="76"/>
    </location>
</feature>
<evidence type="ECO:0000256" key="5">
    <source>
        <dbReference type="ARBA" id="ARBA00022989"/>
    </source>
</evidence>
<dbReference type="STRING" id="52770.BSZ40_01415"/>
<evidence type="ECO:0000313" key="9">
    <source>
        <dbReference type="Proteomes" id="UP000185612"/>
    </source>
</evidence>
<evidence type="ECO:0000256" key="1">
    <source>
        <dbReference type="ARBA" id="ARBA00004651"/>
    </source>
</evidence>
<dbReference type="Pfam" id="PF03994">
    <property type="entry name" value="DUF350"/>
    <property type="match status" value="1"/>
</dbReference>
<keyword evidence="3" id="KW-1003">Cell membrane</keyword>
<comment type="subcellular location">
    <subcellularLocation>
        <location evidence="1">Cell membrane</location>
        <topology evidence="1">Multi-pass membrane protein</topology>
    </subcellularLocation>
</comment>
<evidence type="ECO:0000256" key="3">
    <source>
        <dbReference type="ARBA" id="ARBA00022475"/>
    </source>
</evidence>
<dbReference type="GO" id="GO:0005886">
    <property type="term" value="C:plasma membrane"/>
    <property type="evidence" value="ECO:0007669"/>
    <property type="project" value="UniProtKB-SubCell"/>
</dbReference>
<gene>
    <name evidence="8" type="ORF">BSZ40_01415</name>
</gene>
<comment type="similarity">
    <text evidence="2">Belongs to the UPF0719 family.</text>
</comment>
<organism evidence="8 9">
    <name type="scientific">Buchananella hordeovulneris</name>
    <dbReference type="NCBI Taxonomy" id="52770"/>
    <lineage>
        <taxon>Bacteria</taxon>
        <taxon>Bacillati</taxon>
        <taxon>Actinomycetota</taxon>
        <taxon>Actinomycetes</taxon>
        <taxon>Actinomycetales</taxon>
        <taxon>Actinomycetaceae</taxon>
        <taxon>Buchananella</taxon>
    </lineage>
</organism>
<evidence type="ECO:0000313" key="8">
    <source>
        <dbReference type="EMBL" id="OKL52789.1"/>
    </source>
</evidence>
<dbReference type="Proteomes" id="UP000185612">
    <property type="component" value="Unassembled WGS sequence"/>
</dbReference>